<evidence type="ECO:0000313" key="2">
    <source>
        <dbReference type="EMBL" id="SSX03344.1"/>
    </source>
</evidence>
<feature type="region of interest" description="Disordered" evidence="1">
    <location>
        <begin position="179"/>
        <end position="201"/>
    </location>
</feature>
<sequence length="1349" mass="154003">MKRNKKRSSILKRTSMSNSESSSPAISETGQQNGTKTSKRISFSKRLSVKEFASGDDCITIWNNSYEQSADNCNTVSITNDKHTESNIIGDKIESHDLPILTGPNKENIILHNDLQISVTDSSMSATIRMDNSTVINQYFYKSPGKLNDKETIQNASMDLEDLKPYMYVDQSSFKTQLENSSSSCNMNLKTEQENESSDSEMSMEFFSGELAKNRSGQPFSKHKTLVFEKEELDITHTTTDIIVPKEKEIKNSEIDSTKAMKRNRRQTKIEINDMEISTTPIAPAKRDRRETVYDDPSVDLTLINNPKTLNQSHKSIGGNIKQDISKMFIDYTLTEDKKINKHIHNEKVPTVRCRQTIYFNNECILNDQPNNQKSISNKTANIIPTSEVEDMDETLVLPVNKCDNKSVEKELVFETCKNIQESHGDSTLFLAQTMQTSNFLIQEHVQENKGLKDIDDAINHCKINRKTKYFENDQMTIEPKIVLSSKSQYDTSPINVIDTKSQQNSKSNRQTIHKYQPMNETLVGQMEFNLNTDSEKVHIMSLEMDTKSQQNSKTKRQTIHKYQPMNETLVGQMEFNLNTDSESKAINTSHEEVHRMSLEMDTKSNRQTIYKNQPMIETLVGQKEFNLNTDSESKATNTPHEEVHRMSLEKDTKSQQNSKTKRQTIHKNQPMNETLVHQMEFNFNTDLERKATKIHHADEQKTAVDALRIELQTLNVSPQHNIAKNNRRATIIFKEDNEQSSDIDLTLQNISPKKVCEDIDESKIHEIKMPQCSSKIPKPIFKPTLGATSIILQNELNVSNTQNRTIYEKSMHVEQIENPKNLNINDKLDVLESKNTITDLEESQNKKTKSSKSDLRQTIFFKNTNITSDASFVSDTTTNKRSKNSMCTEELYSKYEEIPNVMDKTYTGMDNLSYKRFNNLNNTMQNNESLDKISDVNLTLNDTQKSSIDPITACSYANITMVNSTCSKTPELFNAFKLENTNNQSSRKSFTMSESTIAESSFLISSLDGLSPNVSARRSLCNEIYEQIRLKVLKATTTNTCPCKCSQESQSINLNTTSTLPDWLKTNKRTYCGKSVAEMEKDFDVQLAKLDTDQNTSYLKPETPSVRFLLENLREGLKQELEQIPEESRCPAPYPSNKPYYYLLKNKLHSENLPWALVNIITAPGGIIQLRNEKLKSVLLTIKIEPNSFKDNGLYLYSSIKFLPNSSHPVSSPFAAVLFEKFSTACPSESSLLYMCSNSNQLFEFLAKIDHKITEICTNTVQLFSILSEYGCTPFIEDSQLMAKKAVVNHSMMQVFRFYLNLTDVNNFQPSDIAIIPECTEVKEKLSKCLIRGIELLEYFLKNIEIIL</sequence>
<feature type="compositionally biased region" description="Basic and acidic residues" evidence="1">
    <location>
        <begin position="640"/>
        <end position="654"/>
    </location>
</feature>
<name>A0A336KES3_CULSO</name>
<organism evidence="2">
    <name type="scientific">Culicoides sonorensis</name>
    <name type="common">Biting midge</name>
    <dbReference type="NCBI Taxonomy" id="179676"/>
    <lineage>
        <taxon>Eukaryota</taxon>
        <taxon>Metazoa</taxon>
        <taxon>Ecdysozoa</taxon>
        <taxon>Arthropoda</taxon>
        <taxon>Hexapoda</taxon>
        <taxon>Insecta</taxon>
        <taxon>Pterygota</taxon>
        <taxon>Neoptera</taxon>
        <taxon>Endopterygota</taxon>
        <taxon>Diptera</taxon>
        <taxon>Nematocera</taxon>
        <taxon>Chironomoidea</taxon>
        <taxon>Ceratopogonidae</taxon>
        <taxon>Ceratopogoninae</taxon>
        <taxon>Culicoides</taxon>
        <taxon>Monoculicoides</taxon>
    </lineage>
</organism>
<gene>
    <name evidence="2" type="primary">CSON009478</name>
</gene>
<dbReference type="EMBL" id="UFQT01000376">
    <property type="protein sequence ID" value="SSX23710.1"/>
    <property type="molecule type" value="Genomic_DNA"/>
</dbReference>
<evidence type="ECO:0000256" key="1">
    <source>
        <dbReference type="SAM" id="MobiDB-lite"/>
    </source>
</evidence>
<feature type="compositionally biased region" description="Polar residues" evidence="1">
    <location>
        <begin position="179"/>
        <end position="190"/>
    </location>
</feature>
<feature type="region of interest" description="Disordered" evidence="1">
    <location>
        <begin position="1"/>
        <end position="39"/>
    </location>
</feature>
<evidence type="ECO:0000313" key="3">
    <source>
        <dbReference type="EMBL" id="SSX23710.1"/>
    </source>
</evidence>
<proteinExistence type="predicted"/>
<feature type="compositionally biased region" description="Basic residues" evidence="1">
    <location>
        <begin position="1"/>
        <end position="10"/>
    </location>
</feature>
<reference evidence="3" key="2">
    <citation type="submission" date="2018-07" db="EMBL/GenBank/DDBJ databases">
        <authorList>
            <person name="Quirk P.G."/>
            <person name="Krulwich T.A."/>
        </authorList>
    </citation>
    <scope>NUCLEOTIDE SEQUENCE</scope>
</reference>
<dbReference type="EMBL" id="UFQS01000376">
    <property type="protein sequence ID" value="SSX03344.1"/>
    <property type="molecule type" value="Genomic_DNA"/>
</dbReference>
<dbReference type="VEuPathDB" id="VectorBase:CSON009478"/>
<feature type="compositionally biased region" description="Low complexity" evidence="1">
    <location>
        <begin position="15"/>
        <end position="27"/>
    </location>
</feature>
<protein>
    <submittedName>
        <fullName evidence="2">CSON009478 protein</fullName>
    </submittedName>
</protein>
<feature type="region of interest" description="Disordered" evidence="1">
    <location>
        <begin position="631"/>
        <end position="666"/>
    </location>
</feature>
<reference evidence="2" key="1">
    <citation type="submission" date="2018-04" db="EMBL/GenBank/DDBJ databases">
        <authorList>
            <person name="Go L.Y."/>
            <person name="Mitchell J.A."/>
        </authorList>
    </citation>
    <scope>NUCLEOTIDE SEQUENCE</scope>
    <source>
        <tissue evidence="2">Whole organism</tissue>
    </source>
</reference>
<accession>A0A336KES3</accession>